<dbReference type="Pfam" id="PF00126">
    <property type="entry name" value="HTH_1"/>
    <property type="match status" value="1"/>
</dbReference>
<evidence type="ECO:0000259" key="5">
    <source>
        <dbReference type="PROSITE" id="PS50931"/>
    </source>
</evidence>
<evidence type="ECO:0000313" key="6">
    <source>
        <dbReference type="EMBL" id="MDF8333716.1"/>
    </source>
</evidence>
<reference evidence="6 7" key="1">
    <citation type="submission" date="2023-03" db="EMBL/GenBank/DDBJ databases">
        <title>Novosphingobium cyanobacteriorum sp. nov., isolated from a eutrophic reservoir during the Microcystis bloom period.</title>
        <authorList>
            <person name="Kang M."/>
            <person name="Le V."/>
            <person name="Ko S.-R."/>
            <person name="Lee S.-A."/>
            <person name="Ahn C.-Y."/>
        </authorList>
    </citation>
    <scope>NUCLEOTIDE SEQUENCE [LARGE SCALE GENOMIC DNA]</scope>
    <source>
        <strain evidence="6 7">HBC54</strain>
    </source>
</reference>
<dbReference type="SUPFAM" id="SSF46785">
    <property type="entry name" value="Winged helix' DNA-binding domain"/>
    <property type="match status" value="1"/>
</dbReference>
<dbReference type="CDD" id="cd08414">
    <property type="entry name" value="PBP2_LTTR_aromatics_like"/>
    <property type="match status" value="1"/>
</dbReference>
<keyword evidence="7" id="KW-1185">Reference proteome</keyword>
<gene>
    <name evidence="6" type="ORF">POM99_10935</name>
</gene>
<dbReference type="PANTHER" id="PTHR30346:SF17">
    <property type="entry name" value="LYSR FAMILY TRANSCRIPTIONAL REGULATOR"/>
    <property type="match status" value="1"/>
</dbReference>
<dbReference type="SUPFAM" id="SSF53850">
    <property type="entry name" value="Periplasmic binding protein-like II"/>
    <property type="match status" value="1"/>
</dbReference>
<name>A0ABT6CIH9_9SPHN</name>
<dbReference type="PANTHER" id="PTHR30346">
    <property type="entry name" value="TRANSCRIPTIONAL DUAL REGULATOR HCAR-RELATED"/>
    <property type="match status" value="1"/>
</dbReference>
<evidence type="ECO:0000256" key="4">
    <source>
        <dbReference type="ARBA" id="ARBA00023163"/>
    </source>
</evidence>
<proteinExistence type="inferred from homology"/>
<dbReference type="Gene3D" id="1.10.10.10">
    <property type="entry name" value="Winged helix-like DNA-binding domain superfamily/Winged helix DNA-binding domain"/>
    <property type="match status" value="1"/>
</dbReference>
<comment type="caution">
    <text evidence="6">The sequence shown here is derived from an EMBL/GenBank/DDBJ whole genome shotgun (WGS) entry which is preliminary data.</text>
</comment>
<dbReference type="Pfam" id="PF03466">
    <property type="entry name" value="LysR_substrate"/>
    <property type="match status" value="1"/>
</dbReference>
<sequence length="297" mass="31771">MIDPDGLRAFVSIADTGSFSRAADLLGIAQSVVSKRLRRVEDQLRLTLVDRTVRNAIMLTRAGELYLAEARATLAQLDKAERVGRNLARGSAGPLRIGFVFSAAIDGSLGAVLAALAREAPDVTPEPAMMETPDQLAALGTGRLDVGLVRRRPSWPEGCSARVIHREPLLAAMGLTHPLATLAEVCAHDLAGERFIVPQFHERVGLVDNLQRLARQGGFEAGEIIRTADFPTAACLAAAGHGVVLAPASLRNIRLAGLTFRVISDYAEEIETLLVWRDDAPQQALSAMTAAFMGHVS</sequence>
<evidence type="ECO:0000256" key="1">
    <source>
        <dbReference type="ARBA" id="ARBA00009437"/>
    </source>
</evidence>
<dbReference type="InterPro" id="IPR000847">
    <property type="entry name" value="LysR_HTH_N"/>
</dbReference>
<comment type="similarity">
    <text evidence="1">Belongs to the LysR transcriptional regulatory family.</text>
</comment>
<dbReference type="PROSITE" id="PS50931">
    <property type="entry name" value="HTH_LYSR"/>
    <property type="match status" value="1"/>
</dbReference>
<feature type="domain" description="HTH lysR-type" evidence="5">
    <location>
        <begin position="2"/>
        <end position="60"/>
    </location>
</feature>
<dbReference type="InterPro" id="IPR036388">
    <property type="entry name" value="WH-like_DNA-bd_sf"/>
</dbReference>
<dbReference type="InterPro" id="IPR005119">
    <property type="entry name" value="LysR_subst-bd"/>
</dbReference>
<keyword evidence="2" id="KW-0805">Transcription regulation</keyword>
<protein>
    <submittedName>
        <fullName evidence="6">LysR family transcriptional regulator</fullName>
    </submittedName>
</protein>
<dbReference type="Gene3D" id="3.40.190.10">
    <property type="entry name" value="Periplasmic binding protein-like II"/>
    <property type="match status" value="2"/>
</dbReference>
<accession>A0ABT6CIH9</accession>
<dbReference type="EMBL" id="JAROCY010000009">
    <property type="protein sequence ID" value="MDF8333716.1"/>
    <property type="molecule type" value="Genomic_DNA"/>
</dbReference>
<evidence type="ECO:0000256" key="3">
    <source>
        <dbReference type="ARBA" id="ARBA00023125"/>
    </source>
</evidence>
<keyword evidence="3" id="KW-0238">DNA-binding</keyword>
<dbReference type="Proteomes" id="UP001222770">
    <property type="component" value="Unassembled WGS sequence"/>
</dbReference>
<dbReference type="InterPro" id="IPR036390">
    <property type="entry name" value="WH_DNA-bd_sf"/>
</dbReference>
<dbReference type="RefSeq" id="WP_277277684.1">
    <property type="nucleotide sequence ID" value="NZ_JAROCY010000009.1"/>
</dbReference>
<evidence type="ECO:0000256" key="2">
    <source>
        <dbReference type="ARBA" id="ARBA00023015"/>
    </source>
</evidence>
<keyword evidence="4" id="KW-0804">Transcription</keyword>
<organism evidence="6 7">
    <name type="scientific">Novosphingobium cyanobacteriorum</name>
    <dbReference type="NCBI Taxonomy" id="3024215"/>
    <lineage>
        <taxon>Bacteria</taxon>
        <taxon>Pseudomonadati</taxon>
        <taxon>Pseudomonadota</taxon>
        <taxon>Alphaproteobacteria</taxon>
        <taxon>Sphingomonadales</taxon>
        <taxon>Sphingomonadaceae</taxon>
        <taxon>Novosphingobium</taxon>
    </lineage>
</organism>
<evidence type="ECO:0000313" key="7">
    <source>
        <dbReference type="Proteomes" id="UP001222770"/>
    </source>
</evidence>